<protein>
    <recommendedName>
        <fullName evidence="3">GATA-type domain-containing protein</fullName>
    </recommendedName>
</protein>
<sequence>MPDIAQLLVRHSVGLAPTSELRCSGCARTLLTGERWHELDGGETLCDLCLARLPEERRRSVRSERVRALARRLVVAPRSRSYRPRAA</sequence>
<dbReference type="Proteomes" id="UP000222056">
    <property type="component" value="Unassembled WGS sequence"/>
</dbReference>
<organism evidence="1 2">
    <name type="scientific">Thermoleophilum album</name>
    <dbReference type="NCBI Taxonomy" id="29539"/>
    <lineage>
        <taxon>Bacteria</taxon>
        <taxon>Bacillati</taxon>
        <taxon>Actinomycetota</taxon>
        <taxon>Thermoleophilia</taxon>
        <taxon>Thermoleophilales</taxon>
        <taxon>Thermoleophilaceae</taxon>
        <taxon>Thermoleophilum</taxon>
    </lineage>
</organism>
<reference evidence="2" key="1">
    <citation type="submission" date="2016-10" db="EMBL/GenBank/DDBJ databases">
        <authorList>
            <person name="Varghese N."/>
            <person name="Submissions S."/>
        </authorList>
    </citation>
    <scope>NUCLEOTIDE SEQUENCE [LARGE SCALE GENOMIC DNA]</scope>
    <source>
        <strain evidence="2">ATCC 35263</strain>
    </source>
</reference>
<evidence type="ECO:0000313" key="1">
    <source>
        <dbReference type="EMBL" id="SEH12578.1"/>
    </source>
</evidence>
<evidence type="ECO:0008006" key="3">
    <source>
        <dbReference type="Google" id="ProtNLM"/>
    </source>
</evidence>
<accession>A0A1H6FR15</accession>
<dbReference type="AlphaFoldDB" id="A0A1H6FR15"/>
<evidence type="ECO:0000313" key="2">
    <source>
        <dbReference type="Proteomes" id="UP000222056"/>
    </source>
</evidence>
<name>A0A1H6FR15_THEAL</name>
<dbReference type="EMBL" id="FNWJ01000001">
    <property type="protein sequence ID" value="SEH12578.1"/>
    <property type="molecule type" value="Genomic_DNA"/>
</dbReference>
<keyword evidence="2" id="KW-1185">Reference proteome</keyword>
<dbReference type="OrthoDB" id="5244887at2"/>
<gene>
    <name evidence="1" type="ORF">SAMN02745716_1136</name>
</gene>
<proteinExistence type="predicted"/>
<dbReference type="RefSeq" id="WP_093116994.1">
    <property type="nucleotide sequence ID" value="NZ_FNWJ01000001.1"/>
</dbReference>
<dbReference type="STRING" id="29539.SAMN02745716_1136"/>